<keyword evidence="2" id="KW-1133">Transmembrane helix</keyword>
<gene>
    <name evidence="3" type="ORF">DFJ69_4443</name>
</gene>
<organism evidence="3 4">
    <name type="scientific">Thermomonospora umbrina</name>
    <dbReference type="NCBI Taxonomy" id="111806"/>
    <lineage>
        <taxon>Bacteria</taxon>
        <taxon>Bacillati</taxon>
        <taxon>Actinomycetota</taxon>
        <taxon>Actinomycetes</taxon>
        <taxon>Streptosporangiales</taxon>
        <taxon>Thermomonosporaceae</taxon>
        <taxon>Thermomonospora</taxon>
    </lineage>
</organism>
<feature type="region of interest" description="Disordered" evidence="1">
    <location>
        <begin position="272"/>
        <end position="315"/>
    </location>
</feature>
<name>A0A3D9T124_9ACTN</name>
<feature type="transmembrane region" description="Helical" evidence="2">
    <location>
        <begin position="26"/>
        <end position="46"/>
    </location>
</feature>
<keyword evidence="2" id="KW-0472">Membrane</keyword>
<feature type="compositionally biased region" description="Pro residues" evidence="1">
    <location>
        <begin position="296"/>
        <end position="305"/>
    </location>
</feature>
<dbReference type="AlphaFoldDB" id="A0A3D9T124"/>
<sequence length="315" mass="33400">MRGVAWLVCAGALAFAAGALPSLALFALSAGMVIMVLGAAGTVLLARARLRAERSVVEREVPEDLPVRLRFELRLPARLPARVQVRVARRAWAALGEDGGVVELPIDRRGAFRVEASRLRISDTLGIFRLHVRAGEPEEVLVLPVPEGGAHSPPARGRSNEHTEPDGLRPYVPGTPVSRIHWLSLARGRGLHERRSAPPPTGLPLVVVDTSGDTDPRAVDWVARVAAGEVLRLSRDGGCSVLLPGDATAATVSDEESWRALHRRLAVLDARTASAPPRPGGPTTVIRFPAGLSLGPPQPPLPPDVVPARRGGGGR</sequence>
<keyword evidence="2" id="KW-0812">Transmembrane</keyword>
<dbReference type="OrthoDB" id="9812729at2"/>
<accession>A0A3D9T124</accession>
<dbReference type="PANTHER" id="PTHR34351">
    <property type="entry name" value="SLR1927 PROTEIN-RELATED"/>
    <property type="match status" value="1"/>
</dbReference>
<evidence type="ECO:0000256" key="2">
    <source>
        <dbReference type="SAM" id="Phobius"/>
    </source>
</evidence>
<feature type="region of interest" description="Disordered" evidence="1">
    <location>
        <begin position="144"/>
        <end position="171"/>
    </location>
</feature>
<dbReference type="RefSeq" id="WP_116024330.1">
    <property type="nucleotide sequence ID" value="NZ_QTTT01000001.1"/>
</dbReference>
<keyword evidence="4" id="KW-1185">Reference proteome</keyword>
<comment type="caution">
    <text evidence="3">The sequence shown here is derived from an EMBL/GenBank/DDBJ whole genome shotgun (WGS) entry which is preliminary data.</text>
</comment>
<evidence type="ECO:0000313" key="3">
    <source>
        <dbReference type="EMBL" id="REE98945.1"/>
    </source>
</evidence>
<proteinExistence type="predicted"/>
<dbReference type="EMBL" id="QTTT01000001">
    <property type="protein sequence ID" value="REE98945.1"/>
    <property type="molecule type" value="Genomic_DNA"/>
</dbReference>
<evidence type="ECO:0000313" key="4">
    <source>
        <dbReference type="Proteomes" id="UP000256661"/>
    </source>
</evidence>
<reference evidence="3 4" key="1">
    <citation type="submission" date="2018-08" db="EMBL/GenBank/DDBJ databases">
        <title>Sequencing the genomes of 1000 actinobacteria strains.</title>
        <authorList>
            <person name="Klenk H.-P."/>
        </authorList>
    </citation>
    <scope>NUCLEOTIDE SEQUENCE [LARGE SCALE GENOMIC DNA]</scope>
    <source>
        <strain evidence="3 4">DSM 43927</strain>
    </source>
</reference>
<protein>
    <submittedName>
        <fullName evidence="3">Uncharacterized protein (DUF58 family)</fullName>
    </submittedName>
</protein>
<dbReference type="PANTHER" id="PTHR34351:SF1">
    <property type="entry name" value="SLR1927 PROTEIN"/>
    <property type="match status" value="1"/>
</dbReference>
<feature type="compositionally biased region" description="Basic and acidic residues" evidence="1">
    <location>
        <begin position="158"/>
        <end position="167"/>
    </location>
</feature>
<evidence type="ECO:0000256" key="1">
    <source>
        <dbReference type="SAM" id="MobiDB-lite"/>
    </source>
</evidence>
<dbReference type="Proteomes" id="UP000256661">
    <property type="component" value="Unassembled WGS sequence"/>
</dbReference>